<dbReference type="PANTHER" id="PTHR11690">
    <property type="entry name" value="AMILORIDE-SENSITIVE SODIUM CHANNEL-RELATED"/>
    <property type="match status" value="1"/>
</dbReference>
<evidence type="ECO:0000313" key="14">
    <source>
        <dbReference type="Proteomes" id="UP000677054"/>
    </source>
</evidence>
<dbReference type="OrthoDB" id="6332919at2759"/>
<keyword evidence="4 12" id="KW-0894">Sodium channel</keyword>
<evidence type="ECO:0000256" key="6">
    <source>
        <dbReference type="ARBA" id="ARBA00022989"/>
    </source>
</evidence>
<keyword evidence="7" id="KW-0915">Sodium</keyword>
<dbReference type="GO" id="GO:0015280">
    <property type="term" value="F:ligand-gated sodium channel activity"/>
    <property type="evidence" value="ECO:0007669"/>
    <property type="project" value="TreeGrafter"/>
</dbReference>
<evidence type="ECO:0000256" key="9">
    <source>
        <dbReference type="ARBA" id="ARBA00023136"/>
    </source>
</evidence>
<evidence type="ECO:0000256" key="2">
    <source>
        <dbReference type="ARBA" id="ARBA00007193"/>
    </source>
</evidence>
<evidence type="ECO:0000256" key="8">
    <source>
        <dbReference type="ARBA" id="ARBA00023065"/>
    </source>
</evidence>
<evidence type="ECO:0000256" key="12">
    <source>
        <dbReference type="RuleBase" id="RU000679"/>
    </source>
</evidence>
<dbReference type="PANTHER" id="PTHR11690:SF300">
    <property type="entry name" value="PICKPOCKET PROTEIN 19"/>
    <property type="match status" value="1"/>
</dbReference>
<evidence type="ECO:0000313" key="13">
    <source>
        <dbReference type="EMBL" id="CAD7251484.1"/>
    </source>
</evidence>
<organism evidence="13">
    <name type="scientific">Darwinula stevensoni</name>
    <dbReference type="NCBI Taxonomy" id="69355"/>
    <lineage>
        <taxon>Eukaryota</taxon>
        <taxon>Metazoa</taxon>
        <taxon>Ecdysozoa</taxon>
        <taxon>Arthropoda</taxon>
        <taxon>Crustacea</taxon>
        <taxon>Oligostraca</taxon>
        <taxon>Ostracoda</taxon>
        <taxon>Podocopa</taxon>
        <taxon>Podocopida</taxon>
        <taxon>Darwinulocopina</taxon>
        <taxon>Darwinuloidea</taxon>
        <taxon>Darwinulidae</taxon>
        <taxon>Darwinula</taxon>
    </lineage>
</organism>
<gene>
    <name evidence="13" type="ORF">DSTB1V02_LOCUS11250</name>
</gene>
<protein>
    <submittedName>
        <fullName evidence="13">Uncharacterized protein</fullName>
    </submittedName>
</protein>
<dbReference type="Proteomes" id="UP000677054">
    <property type="component" value="Unassembled WGS sequence"/>
</dbReference>
<dbReference type="Pfam" id="PF00858">
    <property type="entry name" value="ASC"/>
    <property type="match status" value="1"/>
</dbReference>
<keyword evidence="3 12" id="KW-0813">Transport</keyword>
<evidence type="ECO:0000256" key="5">
    <source>
        <dbReference type="ARBA" id="ARBA00022692"/>
    </source>
</evidence>
<accession>A0A7R9AC78</accession>
<comment type="similarity">
    <text evidence="2 12">Belongs to the amiloride-sensitive sodium channel (TC 1.A.6) family.</text>
</comment>
<reference evidence="13" key="1">
    <citation type="submission" date="2020-11" db="EMBL/GenBank/DDBJ databases">
        <authorList>
            <person name="Tran Van P."/>
        </authorList>
    </citation>
    <scope>NUCLEOTIDE SEQUENCE</scope>
</reference>
<evidence type="ECO:0000256" key="10">
    <source>
        <dbReference type="ARBA" id="ARBA00023201"/>
    </source>
</evidence>
<keyword evidence="8 12" id="KW-0406">Ion transport</keyword>
<keyword evidence="14" id="KW-1185">Reference proteome</keyword>
<keyword evidence="10 12" id="KW-0739">Sodium transport</keyword>
<dbReference type="GO" id="GO:0005886">
    <property type="term" value="C:plasma membrane"/>
    <property type="evidence" value="ECO:0007669"/>
    <property type="project" value="TreeGrafter"/>
</dbReference>
<keyword evidence="9" id="KW-0472">Membrane</keyword>
<evidence type="ECO:0000256" key="7">
    <source>
        <dbReference type="ARBA" id="ARBA00023053"/>
    </source>
</evidence>
<evidence type="ECO:0000256" key="4">
    <source>
        <dbReference type="ARBA" id="ARBA00022461"/>
    </source>
</evidence>
<keyword evidence="5 12" id="KW-0812">Transmembrane</keyword>
<keyword evidence="11 12" id="KW-0407">Ion channel</keyword>
<evidence type="ECO:0000256" key="1">
    <source>
        <dbReference type="ARBA" id="ARBA00004141"/>
    </source>
</evidence>
<dbReference type="InterPro" id="IPR001873">
    <property type="entry name" value="ENaC"/>
</dbReference>
<evidence type="ECO:0000256" key="11">
    <source>
        <dbReference type="ARBA" id="ARBA00023303"/>
    </source>
</evidence>
<dbReference type="Gene3D" id="2.60.470.10">
    <property type="entry name" value="Acid-sensing ion channels like domains"/>
    <property type="match status" value="1"/>
</dbReference>
<proteinExistence type="inferred from homology"/>
<sequence>MINVNVLIERNVSLKFPLISLCNKNVSLFQMNTTRLKLLLTTPNRKGMTWERKAQKPWYNAKMEELVGFKNLTARELWDFTAHDISRMTIECWFGRGVRCDEVGQWYKIDTHIGVCYTFKRSESFEVHVVSKVRDWRSSSSAARGAGGWGLKNSQVMTSGMFNNFYLRMVDTDEIHIDPKEVGWKIFLHDSTDSPVVDIRTHGFTLFPGWSSDVRIDLRDFNTLNTKQRPCNESHEYSESKCKTECFVRKVYESANCSLPYMSRKSSILPSGSGFPSLGPVSRVMSHPVTTRGVQSIELWLKSRPH</sequence>
<keyword evidence="6" id="KW-1133">Transmembrane helix</keyword>
<dbReference type="AlphaFoldDB" id="A0A7R9AC78"/>
<evidence type="ECO:0000256" key="3">
    <source>
        <dbReference type="ARBA" id="ARBA00022448"/>
    </source>
</evidence>
<comment type="subcellular location">
    <subcellularLocation>
        <location evidence="1">Membrane</location>
        <topology evidence="1">Multi-pass membrane protein</topology>
    </subcellularLocation>
</comment>
<dbReference type="EMBL" id="CAJPEV010003586">
    <property type="protein sequence ID" value="CAG0900075.1"/>
    <property type="molecule type" value="Genomic_DNA"/>
</dbReference>
<name>A0A7R9AC78_9CRUS</name>
<dbReference type="EMBL" id="LR903103">
    <property type="protein sequence ID" value="CAD7251484.1"/>
    <property type="molecule type" value="Genomic_DNA"/>
</dbReference>